<accession>A0AAU8L0A2</accession>
<proteinExistence type="predicted"/>
<sequence>MNIITLGNDVWGLIQQAIDTTGIEQGIIGVKVPRMGIEESCEFHEGVFYIQDNNPELNFAYLPTPNMDHFKSVQDNYAALARRVERDGLDGVRYNRIFIAVYQEVEVPEVVVKAHDIFLDITSPTYSSYRCVMTVKDKK</sequence>
<reference evidence="1" key="1">
    <citation type="submission" date="2024-06" db="EMBL/GenBank/DDBJ databases">
        <authorList>
            <person name="Gannavaram S."/>
            <person name="Nemani S."/>
            <person name="Datta M."/>
            <person name="Picchiottino A."/>
            <person name="Mereddy A."/>
            <person name="Gannavaram N."/>
            <person name="Honeycutt C."/>
            <person name="Tran D."/>
            <person name="Choi K."/>
            <person name="Srinivasan K."/>
            <person name="Johnson A."/>
        </authorList>
    </citation>
    <scope>NUCLEOTIDE SEQUENCE</scope>
</reference>
<organism evidence="1">
    <name type="scientific">Pantoea phage Survivor</name>
    <dbReference type="NCBI Taxonomy" id="3232176"/>
    <lineage>
        <taxon>Viruses</taxon>
        <taxon>Duplodnaviria</taxon>
        <taxon>Heunggongvirae</taxon>
        <taxon>Uroviricota</taxon>
        <taxon>Caudoviricetes</taxon>
    </lineage>
</organism>
<name>A0AAU8L0A2_9CAUD</name>
<evidence type="ECO:0000313" key="1">
    <source>
        <dbReference type="EMBL" id="XCN28137.1"/>
    </source>
</evidence>
<dbReference type="EMBL" id="PP885733">
    <property type="protein sequence ID" value="XCN28137.1"/>
    <property type="molecule type" value="Genomic_DNA"/>
</dbReference>
<protein>
    <submittedName>
        <fullName evidence="1">Uncharacterized protein</fullName>
    </submittedName>
</protein>